<gene>
    <name evidence="1" type="ORF">V865_000091</name>
</gene>
<dbReference type="GeneID" id="91098895"/>
<dbReference type="RefSeq" id="XP_066080020.1">
    <property type="nucleotide sequence ID" value="XM_066223923.1"/>
</dbReference>
<sequence length="411" mass="47262">MEDNWPTDRIHVFNIKVKDPEEEIVVTHHHFELKVEFHRYASKVGMDLGQHGKLIIWDNRGTFVYDWRSGVRQNEIIVPGGTGDAEWVGFVGPDLWSVMASRLVERLHPKTDLDLLMVYDLSNLTTPDADGKHPPNIILRIPKLANELPKYIRKEFTTLNDQRPRLGPYWPSDGSNGTSDLLHLAVDRTAWNPAYWGEHKALSISLPYFKIRKWLQSNASYAAQSTDGKRYNINDHIIIEATEWTKQTHCAFTSNRPRYISDCHYGSKLVLCENMHDRRQDAEVIAQEGTNADLTGPRRYQITCRDYNSLKVKYNLSTSESELGGLKSIDYVRSDLPVETQNRPESIDYEMSMSLADEEGIPYIQSQCFFDLPRQEPSDLPGSHIEEVFFTGERLYIQGTHGWVDMLDFAA</sequence>
<evidence type="ECO:0000313" key="1">
    <source>
        <dbReference type="EMBL" id="WWD02053.1"/>
    </source>
</evidence>
<proteinExistence type="predicted"/>
<dbReference type="AlphaFoldDB" id="A0AAX4K867"/>
<organism evidence="1 2">
    <name type="scientific">Kwoniella europaea PYCC6329</name>
    <dbReference type="NCBI Taxonomy" id="1423913"/>
    <lineage>
        <taxon>Eukaryota</taxon>
        <taxon>Fungi</taxon>
        <taxon>Dikarya</taxon>
        <taxon>Basidiomycota</taxon>
        <taxon>Agaricomycotina</taxon>
        <taxon>Tremellomycetes</taxon>
        <taxon>Tremellales</taxon>
        <taxon>Cryptococcaceae</taxon>
        <taxon>Kwoniella</taxon>
    </lineage>
</organism>
<name>A0AAX4K867_9TREE</name>
<reference evidence="1 2" key="1">
    <citation type="submission" date="2024-01" db="EMBL/GenBank/DDBJ databases">
        <title>Comparative genomics of Cryptococcus and Kwoniella reveals pathogenesis evolution and contrasting modes of karyotype evolution via chromosome fusion or intercentromeric recombination.</title>
        <authorList>
            <person name="Coelho M.A."/>
            <person name="David-Palma M."/>
            <person name="Shea T."/>
            <person name="Bowers K."/>
            <person name="McGinley-Smith S."/>
            <person name="Mohammad A.W."/>
            <person name="Gnirke A."/>
            <person name="Yurkov A.M."/>
            <person name="Nowrousian M."/>
            <person name="Sun S."/>
            <person name="Cuomo C.A."/>
            <person name="Heitman J."/>
        </authorList>
    </citation>
    <scope>NUCLEOTIDE SEQUENCE [LARGE SCALE GENOMIC DNA]</scope>
    <source>
        <strain evidence="1 2">PYCC6329</strain>
    </source>
</reference>
<evidence type="ECO:0000313" key="2">
    <source>
        <dbReference type="Proteomes" id="UP001358614"/>
    </source>
</evidence>
<dbReference type="Proteomes" id="UP001358614">
    <property type="component" value="Chromosome 1"/>
</dbReference>
<keyword evidence="2" id="KW-1185">Reference proteome</keyword>
<accession>A0AAX4K867</accession>
<dbReference type="EMBL" id="CP144089">
    <property type="protein sequence ID" value="WWD02053.1"/>
    <property type="molecule type" value="Genomic_DNA"/>
</dbReference>
<dbReference type="KEGG" id="ker:91098895"/>
<protein>
    <submittedName>
        <fullName evidence="1">Uncharacterized protein</fullName>
    </submittedName>
</protein>